<evidence type="ECO:0000256" key="1">
    <source>
        <dbReference type="SAM" id="Phobius"/>
    </source>
</evidence>
<dbReference type="InterPro" id="IPR011853">
    <property type="entry name" value="TRAP_DctM-Dct_fused"/>
</dbReference>
<feature type="transmembrane region" description="Helical" evidence="1">
    <location>
        <begin position="12"/>
        <end position="30"/>
    </location>
</feature>
<keyword evidence="1" id="KW-0472">Membrane</keyword>
<feature type="transmembrane region" description="Helical" evidence="1">
    <location>
        <begin position="70"/>
        <end position="87"/>
    </location>
</feature>
<dbReference type="RefSeq" id="WP_209809364.1">
    <property type="nucleotide sequence ID" value="NZ_JAGGKT010000002.1"/>
</dbReference>
<feature type="transmembrane region" description="Helical" evidence="1">
    <location>
        <begin position="93"/>
        <end position="113"/>
    </location>
</feature>
<protein>
    <submittedName>
        <fullName evidence="3">TRAP transporter 4TM/12TM fusion protein</fullName>
    </submittedName>
</protein>
<dbReference type="InterPro" id="IPR010656">
    <property type="entry name" value="DctM"/>
</dbReference>
<feature type="domain" description="TRAP C4-dicarboxylate transport system permease DctM subunit" evidence="2">
    <location>
        <begin position="108"/>
        <end position="540"/>
    </location>
</feature>
<feature type="transmembrane region" description="Helical" evidence="1">
    <location>
        <begin position="333"/>
        <end position="352"/>
    </location>
</feature>
<feature type="transmembrane region" description="Helical" evidence="1">
    <location>
        <begin position="42"/>
        <end position="58"/>
    </location>
</feature>
<evidence type="ECO:0000313" key="3">
    <source>
        <dbReference type="EMBL" id="MBP1931295.1"/>
    </source>
</evidence>
<keyword evidence="4" id="KW-1185">Reference proteome</keyword>
<feature type="transmembrane region" description="Helical" evidence="1">
    <location>
        <begin position="358"/>
        <end position="374"/>
    </location>
</feature>
<dbReference type="EMBL" id="JAGGKT010000002">
    <property type="protein sequence ID" value="MBP1931295.1"/>
    <property type="molecule type" value="Genomic_DNA"/>
</dbReference>
<keyword evidence="1" id="KW-0812">Transmembrane</keyword>
<keyword evidence="1" id="KW-1133">Transmembrane helix</keyword>
<organism evidence="3 4">
    <name type="scientific">Ammoniphilus resinae</name>
    <dbReference type="NCBI Taxonomy" id="861532"/>
    <lineage>
        <taxon>Bacteria</taxon>
        <taxon>Bacillati</taxon>
        <taxon>Bacillota</taxon>
        <taxon>Bacilli</taxon>
        <taxon>Bacillales</taxon>
        <taxon>Paenibacillaceae</taxon>
        <taxon>Aneurinibacillus group</taxon>
        <taxon>Ammoniphilus</taxon>
    </lineage>
</organism>
<feature type="transmembrane region" description="Helical" evidence="1">
    <location>
        <begin position="518"/>
        <end position="540"/>
    </location>
</feature>
<feature type="transmembrane region" description="Helical" evidence="1">
    <location>
        <begin position="547"/>
        <end position="571"/>
    </location>
</feature>
<evidence type="ECO:0000259" key="2">
    <source>
        <dbReference type="Pfam" id="PF06808"/>
    </source>
</evidence>
<evidence type="ECO:0000313" key="4">
    <source>
        <dbReference type="Proteomes" id="UP001519343"/>
    </source>
</evidence>
<feature type="transmembrane region" description="Helical" evidence="1">
    <location>
        <begin position="482"/>
        <end position="506"/>
    </location>
</feature>
<feature type="transmembrane region" description="Helical" evidence="1">
    <location>
        <begin position="165"/>
        <end position="188"/>
    </location>
</feature>
<feature type="transmembrane region" description="Helical" evidence="1">
    <location>
        <begin position="291"/>
        <end position="312"/>
    </location>
</feature>
<dbReference type="PANTHER" id="PTHR43849:SF2">
    <property type="entry name" value="BLL3936 PROTEIN"/>
    <property type="match status" value="1"/>
</dbReference>
<feature type="transmembrane region" description="Helical" evidence="1">
    <location>
        <begin position="435"/>
        <end position="461"/>
    </location>
</feature>
<reference evidence="3 4" key="1">
    <citation type="submission" date="2021-03" db="EMBL/GenBank/DDBJ databases">
        <title>Genomic Encyclopedia of Type Strains, Phase IV (KMG-IV): sequencing the most valuable type-strain genomes for metagenomic binning, comparative biology and taxonomic classification.</title>
        <authorList>
            <person name="Goeker M."/>
        </authorList>
    </citation>
    <scope>NUCLEOTIDE SEQUENCE [LARGE SCALE GENOMIC DNA]</scope>
    <source>
        <strain evidence="3 4">DSM 24738</strain>
    </source>
</reference>
<name>A0ABS4GLZ4_9BACL</name>
<comment type="caution">
    <text evidence="3">The sequence shown here is derived from an EMBL/GenBank/DDBJ whole genome shotgun (WGS) entry which is preliminary data.</text>
</comment>
<accession>A0ABS4GLZ4</accession>
<dbReference type="PANTHER" id="PTHR43849">
    <property type="entry name" value="BLL3936 PROTEIN"/>
    <property type="match status" value="1"/>
</dbReference>
<feature type="transmembrane region" description="Helical" evidence="1">
    <location>
        <begin position="395"/>
        <end position="415"/>
    </location>
</feature>
<dbReference type="Pfam" id="PF06808">
    <property type="entry name" value="DctM"/>
    <property type="match status" value="1"/>
</dbReference>
<sequence length="627" mass="67313">MSIPQLFKRKTFFIVCIATILGLFHLYTAYFGSLPGLLQRSVHWLLVSILVFICTFGSKNKKTSQKIIDVFLIVGAIGTGGYILLYYDDILMNYGSINQVEVLLGIIAVILILETTRRILGWALPIITIVFIFYAFLGPWIPGLLGHNGVEFDRFFTYMYTSSDGIYGLALGTSATIIFLYILFGAFLNQTGSGDFFIKLAYSITGRVTGGPALTAVTSSAMMGSISGSSVANVTTTGVFTIPMMIKNGYTPQFAASVEAVASTGGQILPPVMGAAAFLMADVLGIKYQTIIIAALIPALLYFITVGIAVFFQAKANGLKPLKKDQVPSLRKTFIKGYLYLFPLIILVVLLFQGFSANKAAFYAILAIIVTGLLKKDVNFNFKSVLNAMEESGRAIMAVATACACAGIIMGIIGLTGIGVKLAVLIDLFSGGNLFIALILTMIVSIILGMGLPSSAAYLVLAVMAGPALVKMGLDPLAAHLFVLYYGLMSAVTPPVALTAFAAAGISGSDPMKTGLTSMRLAIVAFVIPYIFVYNPVFLMEGTLFNIILHVSIAIIGCTVLAGALCGWLYGHVNMVNRIILSIASVLIMIPDMFNTLIGFAITVVILFINKAKKYKAQDVQINEQRY</sequence>
<dbReference type="NCBIfam" id="TIGR02123">
    <property type="entry name" value="TRAP_fused"/>
    <property type="match status" value="1"/>
</dbReference>
<dbReference type="Proteomes" id="UP001519343">
    <property type="component" value="Unassembled WGS sequence"/>
</dbReference>
<gene>
    <name evidence="3" type="ORF">J2Z37_001292</name>
</gene>
<proteinExistence type="predicted"/>
<feature type="transmembrane region" description="Helical" evidence="1">
    <location>
        <begin position="120"/>
        <end position="145"/>
    </location>
</feature>
<feature type="transmembrane region" description="Helical" evidence="1">
    <location>
        <begin position="583"/>
        <end position="609"/>
    </location>
</feature>